<dbReference type="Gene3D" id="3.40.50.720">
    <property type="entry name" value="NAD(P)-binding Rossmann-like Domain"/>
    <property type="match status" value="2"/>
</dbReference>
<dbReference type="SUPFAM" id="SSF52283">
    <property type="entry name" value="Formate/glycerate dehydrogenase catalytic domain-like"/>
    <property type="match status" value="1"/>
</dbReference>
<evidence type="ECO:0000313" key="7">
    <source>
        <dbReference type="EMBL" id="QSO48959.1"/>
    </source>
</evidence>
<keyword evidence="3" id="KW-0520">NAD</keyword>
<evidence type="ECO:0000313" key="8">
    <source>
        <dbReference type="Proteomes" id="UP000663505"/>
    </source>
</evidence>
<proteinExistence type="inferred from homology"/>
<evidence type="ECO:0000259" key="6">
    <source>
        <dbReference type="Pfam" id="PF02826"/>
    </source>
</evidence>
<evidence type="ECO:0000256" key="4">
    <source>
        <dbReference type="RuleBase" id="RU003719"/>
    </source>
</evidence>
<accession>A0A9X7W258</accession>
<dbReference type="FunFam" id="3.40.50.720:FF:000363">
    <property type="entry name" value="D-isomer specific 2-hydroxyacid dehydrogenase"/>
    <property type="match status" value="1"/>
</dbReference>
<sequence length="319" mass="35326">MPKVVFTLDLTADQIDRVRAVAKDWEVIHGKDKSHFGEHLKDAEVIAGWNRSVEDAFRADPSFRVKWVHNWGAGVDKLPLAEFKARGVTLTNSSGVHAYPISETILAMMLGLTRKLHTYVRNQQQHVWHHANLSAEMHGKTVGILGVGAIGLETARLCKAFGMKVLGVRRSAAPSDFADEMYDLEQFELHVLPQSDYVVNTLPHTKETQHLMGAQQFSEMKSSAFYINIGRGATTVESALVEALKTGQIAGAGLDVFETEPLSSDSPLWDMDNVIITPHTSGSTVHYNDRALDIFLTDLADFVSGRDVSLNKVNLDLEY</sequence>
<dbReference type="AlphaFoldDB" id="A0A9X7W258"/>
<feature type="domain" description="D-isomer specific 2-hydroxyacid dehydrogenase NAD-binding" evidence="6">
    <location>
        <begin position="106"/>
        <end position="281"/>
    </location>
</feature>
<dbReference type="EMBL" id="CP071182">
    <property type="protein sequence ID" value="QSO48959.1"/>
    <property type="molecule type" value="Genomic_DNA"/>
</dbReference>
<dbReference type="SUPFAM" id="SSF51735">
    <property type="entry name" value="NAD(P)-binding Rossmann-fold domains"/>
    <property type="match status" value="1"/>
</dbReference>
<dbReference type="InterPro" id="IPR036291">
    <property type="entry name" value="NAD(P)-bd_dom_sf"/>
</dbReference>
<dbReference type="KEGG" id="afx:JZ786_08490"/>
<gene>
    <name evidence="7" type="ORF">JZ786_08490</name>
</gene>
<protein>
    <submittedName>
        <fullName evidence="7">D-2-hydroxyacid dehydrogenase</fullName>
    </submittedName>
</protein>
<dbReference type="InterPro" id="IPR006139">
    <property type="entry name" value="D-isomer_2_OHA_DH_cat_dom"/>
</dbReference>
<evidence type="ECO:0000256" key="1">
    <source>
        <dbReference type="ARBA" id="ARBA00005854"/>
    </source>
</evidence>
<dbReference type="CDD" id="cd05300">
    <property type="entry name" value="2-Hacid_dh_1"/>
    <property type="match status" value="1"/>
</dbReference>
<organism evidence="7 8">
    <name type="scientific">Alicyclobacillus mengziensis</name>
    <dbReference type="NCBI Taxonomy" id="2931921"/>
    <lineage>
        <taxon>Bacteria</taxon>
        <taxon>Bacillati</taxon>
        <taxon>Bacillota</taxon>
        <taxon>Bacilli</taxon>
        <taxon>Bacillales</taxon>
        <taxon>Alicyclobacillaceae</taxon>
        <taxon>Alicyclobacillus</taxon>
    </lineage>
</organism>
<dbReference type="Pfam" id="PF00389">
    <property type="entry name" value="2-Hacid_dh"/>
    <property type="match status" value="1"/>
</dbReference>
<dbReference type="InterPro" id="IPR006140">
    <property type="entry name" value="D-isomer_DH_NAD-bd"/>
</dbReference>
<dbReference type="Pfam" id="PF02826">
    <property type="entry name" value="2-Hacid_dh_C"/>
    <property type="match status" value="1"/>
</dbReference>
<name>A0A9X7W258_9BACL</name>
<comment type="similarity">
    <text evidence="1 4">Belongs to the D-isomer specific 2-hydroxyacid dehydrogenase family.</text>
</comment>
<dbReference type="RefSeq" id="WP_206658274.1">
    <property type="nucleotide sequence ID" value="NZ_CP071182.1"/>
</dbReference>
<keyword evidence="2 4" id="KW-0560">Oxidoreductase</keyword>
<dbReference type="GO" id="GO:0051287">
    <property type="term" value="F:NAD binding"/>
    <property type="evidence" value="ECO:0007669"/>
    <property type="project" value="InterPro"/>
</dbReference>
<dbReference type="GO" id="GO:0016616">
    <property type="term" value="F:oxidoreductase activity, acting on the CH-OH group of donors, NAD or NADP as acceptor"/>
    <property type="evidence" value="ECO:0007669"/>
    <property type="project" value="InterPro"/>
</dbReference>
<evidence type="ECO:0000256" key="2">
    <source>
        <dbReference type="ARBA" id="ARBA00023002"/>
    </source>
</evidence>
<feature type="domain" description="D-isomer specific 2-hydroxyacid dehydrogenase catalytic" evidence="5">
    <location>
        <begin position="10"/>
        <end position="307"/>
    </location>
</feature>
<evidence type="ECO:0000259" key="5">
    <source>
        <dbReference type="Pfam" id="PF00389"/>
    </source>
</evidence>
<keyword evidence="8" id="KW-1185">Reference proteome</keyword>
<dbReference type="PANTHER" id="PTHR43333:SF1">
    <property type="entry name" value="D-ISOMER SPECIFIC 2-HYDROXYACID DEHYDROGENASE NAD-BINDING DOMAIN-CONTAINING PROTEIN"/>
    <property type="match status" value="1"/>
</dbReference>
<evidence type="ECO:0000256" key="3">
    <source>
        <dbReference type="ARBA" id="ARBA00023027"/>
    </source>
</evidence>
<dbReference type="PANTHER" id="PTHR43333">
    <property type="entry name" value="2-HACID_DH_C DOMAIN-CONTAINING PROTEIN"/>
    <property type="match status" value="1"/>
</dbReference>
<reference evidence="7 8" key="1">
    <citation type="submission" date="2021-02" db="EMBL/GenBank/DDBJ databases">
        <title>Alicyclobacillus curvatus sp. nov. and Alicyclobacillus mengziensis sp. nov., two acidophilic bacteria isolated from acid mine drainage.</title>
        <authorList>
            <person name="Huang Y."/>
        </authorList>
    </citation>
    <scope>NUCLEOTIDE SEQUENCE [LARGE SCALE GENOMIC DNA]</scope>
    <source>
        <strain evidence="7 8">S30H14</strain>
    </source>
</reference>
<dbReference type="Proteomes" id="UP000663505">
    <property type="component" value="Chromosome"/>
</dbReference>